<dbReference type="GO" id="GO:0010181">
    <property type="term" value="F:FMN binding"/>
    <property type="evidence" value="ECO:0007669"/>
    <property type="project" value="InterPro"/>
</dbReference>
<dbReference type="GeneID" id="75074601"/>
<comment type="similarity">
    <text evidence="1">Belongs to the RnfG family.</text>
</comment>
<comment type="subunit">
    <text evidence="1">The complex is composed of six subunits: RnfA, RnfB, RnfC, RnfD, RnfE and RnfG.</text>
</comment>
<dbReference type="InterPro" id="IPR007329">
    <property type="entry name" value="FMN-bd"/>
</dbReference>
<comment type="subcellular location">
    <subcellularLocation>
        <location evidence="1">Cell membrane</location>
        <topology evidence="1">Single-pass membrane protein</topology>
    </subcellularLocation>
</comment>
<evidence type="ECO:0000313" key="3">
    <source>
        <dbReference type="EMBL" id="KID48030.1"/>
    </source>
</evidence>
<keyword evidence="1" id="KW-0813">Transport</keyword>
<evidence type="ECO:0000313" key="4">
    <source>
        <dbReference type="Proteomes" id="UP000031184"/>
    </source>
</evidence>
<comment type="function">
    <text evidence="1">Part of a membrane-bound complex that couples electron transfer with translocation of ions across the membrane.</text>
</comment>
<comment type="caution">
    <text evidence="3">The sequence shown here is derived from an EMBL/GenBank/DDBJ whole genome shotgun (WGS) entry which is preliminary data.</text>
</comment>
<dbReference type="Pfam" id="PF04205">
    <property type="entry name" value="FMN_bind"/>
    <property type="match status" value="1"/>
</dbReference>
<dbReference type="NCBIfam" id="TIGR01947">
    <property type="entry name" value="rnfG"/>
    <property type="match status" value="1"/>
</dbReference>
<dbReference type="SMART" id="SM00900">
    <property type="entry name" value="FMN_bind"/>
    <property type="match status" value="1"/>
</dbReference>
<dbReference type="OrthoDB" id="9787579at2"/>
<sequence length="177" mass="18906">MKNKFVHYGVVLFIIAAVSAGILAAVNGFTSQVIANNAIQLVTEARKQVLPAAASFQEEEGKEVEGMMFIPGFDETGANVGYVVSVDQNGYAGNINFVLGLDMEGKITGINIISSGETPGLGARINEAEWQSHWIGEDDSHEFNKATDAFAGATISPNAVYTGMMRTIKAYKAEVIK</sequence>
<dbReference type="AlphaFoldDB" id="A0A017H247"/>
<feature type="domain" description="FMN-binding" evidence="2">
    <location>
        <begin position="90"/>
        <end position="171"/>
    </location>
</feature>
<dbReference type="PIRSF" id="PIRSF006091">
    <property type="entry name" value="E_trnsport_RnfG"/>
    <property type="match status" value="1"/>
</dbReference>
<reference evidence="3 4" key="1">
    <citation type="submission" date="2013-08" db="EMBL/GenBank/DDBJ databases">
        <title>An opportunistic ruminal bacterium that causes liver abscesses in cattle.</title>
        <authorList>
            <person name="Benahmed F.H."/>
            <person name="Rasmussen M."/>
            <person name="Harbottle H."/>
            <person name="Soppet D."/>
            <person name="Nagaraja T.G."/>
            <person name="Davidson M."/>
        </authorList>
    </citation>
    <scope>NUCLEOTIDE SEQUENCE [LARGE SCALE GENOMIC DNA]</scope>
    <source>
        <strain evidence="3 4">B35</strain>
    </source>
</reference>
<keyword evidence="1" id="KW-1003">Cell membrane</keyword>
<feature type="modified residue" description="FMN phosphoryl threonine" evidence="1">
    <location>
        <position position="154"/>
    </location>
</feature>
<gene>
    <name evidence="1" type="primary">rnfG</name>
    <name evidence="3" type="ORF">C095_12200</name>
</gene>
<protein>
    <recommendedName>
        <fullName evidence="1">Ion-translocating oxidoreductase complex subunit G</fullName>
        <ecNumber evidence="1">7.-.-.-</ecNumber>
    </recommendedName>
    <alternativeName>
        <fullName evidence="1">Rnf electron transport complex subunit G</fullName>
    </alternativeName>
</protein>
<keyword evidence="1" id="KW-0288">FMN</keyword>
<dbReference type="EC" id="7.-.-.-" evidence="1"/>
<evidence type="ECO:0000256" key="1">
    <source>
        <dbReference type="HAMAP-Rule" id="MF_00479"/>
    </source>
</evidence>
<evidence type="ECO:0000259" key="2">
    <source>
        <dbReference type="SMART" id="SM00900"/>
    </source>
</evidence>
<keyword evidence="1" id="KW-0597">Phosphoprotein</keyword>
<keyword evidence="1" id="KW-0285">Flavoprotein</keyword>
<keyword evidence="1" id="KW-1278">Translocase</keyword>
<dbReference type="GO" id="GO:0022900">
    <property type="term" value="P:electron transport chain"/>
    <property type="evidence" value="ECO:0007669"/>
    <property type="project" value="UniProtKB-UniRule"/>
</dbReference>
<dbReference type="GO" id="GO:0005886">
    <property type="term" value="C:plasma membrane"/>
    <property type="evidence" value="ECO:0007669"/>
    <property type="project" value="UniProtKB-SubCell"/>
</dbReference>
<organism evidence="3 4">
    <name type="scientific">Fusobacterium necrophorum subsp. funduliforme B35</name>
    <dbReference type="NCBI Taxonomy" id="1226633"/>
    <lineage>
        <taxon>Bacteria</taxon>
        <taxon>Fusobacteriati</taxon>
        <taxon>Fusobacteriota</taxon>
        <taxon>Fusobacteriia</taxon>
        <taxon>Fusobacteriales</taxon>
        <taxon>Fusobacteriaceae</taxon>
        <taxon>Fusobacterium</taxon>
    </lineage>
</organism>
<dbReference type="PANTHER" id="PTHR36118">
    <property type="entry name" value="ION-TRANSLOCATING OXIDOREDUCTASE COMPLEX SUBUNIT G"/>
    <property type="match status" value="1"/>
</dbReference>
<proteinExistence type="inferred from homology"/>
<keyword evidence="1" id="KW-0249">Electron transport</keyword>
<keyword evidence="1" id="KW-1133">Transmembrane helix</keyword>
<dbReference type="HAMAP" id="MF_00479">
    <property type="entry name" value="RsxG_RnfG"/>
    <property type="match status" value="1"/>
</dbReference>
<dbReference type="PANTHER" id="PTHR36118:SF1">
    <property type="entry name" value="ION-TRANSLOCATING OXIDOREDUCTASE COMPLEX SUBUNIT G"/>
    <property type="match status" value="1"/>
</dbReference>
<dbReference type="InterPro" id="IPR010209">
    <property type="entry name" value="Ion_transpt_RnfG/RsxG"/>
</dbReference>
<keyword evidence="1" id="KW-0812">Transmembrane</keyword>
<keyword evidence="1" id="KW-0472">Membrane</keyword>
<dbReference type="PATRIC" id="fig|1226633.4.peg.2447"/>
<dbReference type="EMBL" id="AUZI01000033">
    <property type="protein sequence ID" value="KID48030.1"/>
    <property type="molecule type" value="Genomic_DNA"/>
</dbReference>
<accession>A0A017H247</accession>
<name>A0A017H247_9FUSO</name>
<comment type="cofactor">
    <cofactor evidence="1">
        <name>FMN</name>
        <dbReference type="ChEBI" id="CHEBI:58210"/>
    </cofactor>
</comment>
<dbReference type="Proteomes" id="UP000031184">
    <property type="component" value="Unassembled WGS sequence"/>
</dbReference>
<dbReference type="GO" id="GO:0009055">
    <property type="term" value="F:electron transfer activity"/>
    <property type="evidence" value="ECO:0007669"/>
    <property type="project" value="InterPro"/>
</dbReference>
<dbReference type="RefSeq" id="WP_005961125.1">
    <property type="nucleotide sequence ID" value="NZ_AOJP01000015.1"/>
</dbReference>